<organism evidence="1 2">
    <name type="scientific">Suillus placidus</name>
    <dbReference type="NCBI Taxonomy" id="48579"/>
    <lineage>
        <taxon>Eukaryota</taxon>
        <taxon>Fungi</taxon>
        <taxon>Dikarya</taxon>
        <taxon>Basidiomycota</taxon>
        <taxon>Agaricomycotina</taxon>
        <taxon>Agaricomycetes</taxon>
        <taxon>Agaricomycetidae</taxon>
        <taxon>Boletales</taxon>
        <taxon>Suillineae</taxon>
        <taxon>Suillaceae</taxon>
        <taxon>Suillus</taxon>
    </lineage>
</organism>
<keyword evidence="2" id="KW-1185">Reference proteome</keyword>
<proteinExistence type="predicted"/>
<accession>A0A9P6ZF12</accession>
<evidence type="ECO:0000313" key="2">
    <source>
        <dbReference type="Proteomes" id="UP000714275"/>
    </source>
</evidence>
<comment type="caution">
    <text evidence="1">The sequence shown here is derived from an EMBL/GenBank/DDBJ whole genome shotgun (WGS) entry which is preliminary data.</text>
</comment>
<dbReference type="OrthoDB" id="2691381at2759"/>
<gene>
    <name evidence="1" type="ORF">EV702DRAFT_1207741</name>
</gene>
<evidence type="ECO:0000313" key="1">
    <source>
        <dbReference type="EMBL" id="KAG1760690.1"/>
    </source>
</evidence>
<protein>
    <submittedName>
        <fullName evidence="1">Uncharacterized protein</fullName>
    </submittedName>
</protein>
<dbReference type="EMBL" id="JABBWD010000443">
    <property type="protein sequence ID" value="KAG1760690.1"/>
    <property type="molecule type" value="Genomic_DNA"/>
</dbReference>
<reference evidence="1" key="1">
    <citation type="journal article" date="2020" name="New Phytol.">
        <title>Comparative genomics reveals dynamic genome evolution in host specialist ectomycorrhizal fungi.</title>
        <authorList>
            <person name="Lofgren L.A."/>
            <person name="Nguyen N.H."/>
            <person name="Vilgalys R."/>
            <person name="Ruytinx J."/>
            <person name="Liao H.L."/>
            <person name="Branco S."/>
            <person name="Kuo A."/>
            <person name="LaButti K."/>
            <person name="Lipzen A."/>
            <person name="Andreopoulos W."/>
            <person name="Pangilinan J."/>
            <person name="Riley R."/>
            <person name="Hundley H."/>
            <person name="Na H."/>
            <person name="Barry K."/>
            <person name="Grigoriev I.V."/>
            <person name="Stajich J.E."/>
            <person name="Kennedy P.G."/>
        </authorList>
    </citation>
    <scope>NUCLEOTIDE SEQUENCE</scope>
    <source>
        <strain evidence="1">DOB743</strain>
    </source>
</reference>
<dbReference type="Proteomes" id="UP000714275">
    <property type="component" value="Unassembled WGS sequence"/>
</dbReference>
<dbReference type="AlphaFoldDB" id="A0A9P6ZF12"/>
<name>A0A9P6ZF12_9AGAM</name>
<sequence length="122" mass="13769">MPNTLGHKGRLPAHPHALIRLIIETFVAPGYSNPEIVTRLRKYYDTDAYNISIELLNSARGQAHTITSIGPAIERVRAHFQKQDSHDLRQTVMHEEKIIVSRCAVFLIASLHYDVEGLPTES</sequence>